<dbReference type="Gene3D" id="3.90.380.10">
    <property type="entry name" value="Naphthalene 1,2-dioxygenase Alpha Subunit, Chain A, domain 1"/>
    <property type="match status" value="1"/>
</dbReference>
<dbReference type="SUPFAM" id="SSF55961">
    <property type="entry name" value="Bet v1-like"/>
    <property type="match status" value="1"/>
</dbReference>
<keyword evidence="6" id="KW-0001">2Fe-2S</keyword>
<feature type="transmembrane region" description="Helical" evidence="14">
    <location>
        <begin position="6"/>
        <end position="23"/>
    </location>
</feature>
<accession>A0A6C0JN66</accession>
<evidence type="ECO:0000256" key="10">
    <source>
        <dbReference type="ARBA" id="ARBA00023002"/>
    </source>
</evidence>
<evidence type="ECO:0000256" key="1">
    <source>
        <dbReference type="ARBA" id="ARBA00004229"/>
    </source>
</evidence>
<sequence length="499" mass="59585">MYKIIFISIFLLQNAFCFTNMLFRFNHINKRKCTINMINNYDWKKNWYPIALEDRTDKTKPFEFTLLGTNLVIWWDKYLQKWCTTDNKCSHRLAKLSEGRINENGKIECPYHGWCFNQTGNCVKIPQKDEPYLNNKRFDINSYNIVSKQGIIWVWPENKDFKPSTDLIPTCQPIDNGIMTDDFSLDLPYDYSLLLENIMDISHVPFTHHGSQGNREFAKPMKYNISEKLSIKGFKLTNKRDLTGHTIFKAPCYQHTYLELKTINPFNIFKSNKKNRDKNKDTFIKAWVVAYAIPKSPGHSRIIARFPMQTPNNIFTKFLLFSKPSFIRHMGRNEVLEEDTIFLHHQEKELLIKNKNYYNYNNSLKYYKLGSEADLPVLLWRKWLKKVGPISWGNDRIVKYFNRDKQLIDREEFHLKHCTICQKAYNKLEKIKKIIVYIKPLIFILIWPLLSYYYPTRIYINRIISFSLLMSTSIIWFICNKLQLNMKKGKYPPKRNLII</sequence>
<keyword evidence="5 14" id="KW-0812">Transmembrane</keyword>
<dbReference type="InterPro" id="IPR036922">
    <property type="entry name" value="Rieske_2Fe-2S_sf"/>
</dbReference>
<evidence type="ECO:0000256" key="2">
    <source>
        <dbReference type="ARBA" id="ARBA00004370"/>
    </source>
</evidence>
<evidence type="ECO:0000256" key="14">
    <source>
        <dbReference type="SAM" id="Phobius"/>
    </source>
</evidence>
<evidence type="ECO:0000256" key="6">
    <source>
        <dbReference type="ARBA" id="ARBA00022714"/>
    </source>
</evidence>
<dbReference type="InterPro" id="IPR017941">
    <property type="entry name" value="Rieske_2Fe-2S"/>
</dbReference>
<comment type="subcellular location">
    <subcellularLocation>
        <location evidence="2">Membrane</location>
    </subcellularLocation>
    <subcellularLocation>
        <location evidence="1">Plastid</location>
        <location evidence="1">Chloroplast</location>
    </subcellularLocation>
</comment>
<organism evidence="16">
    <name type="scientific">viral metagenome</name>
    <dbReference type="NCBI Taxonomy" id="1070528"/>
    <lineage>
        <taxon>unclassified sequences</taxon>
        <taxon>metagenomes</taxon>
        <taxon>organismal metagenomes</taxon>
    </lineage>
</organism>
<feature type="transmembrane region" description="Helical" evidence="14">
    <location>
        <begin position="434"/>
        <end position="453"/>
    </location>
</feature>
<evidence type="ECO:0000256" key="13">
    <source>
        <dbReference type="ARBA" id="ARBA00023136"/>
    </source>
</evidence>
<dbReference type="SUPFAM" id="SSF50022">
    <property type="entry name" value="ISP domain"/>
    <property type="match status" value="1"/>
</dbReference>
<dbReference type="Gene3D" id="2.102.10.10">
    <property type="entry name" value="Rieske [2Fe-2S] iron-sulphur domain"/>
    <property type="match status" value="1"/>
</dbReference>
<dbReference type="GO" id="GO:0051537">
    <property type="term" value="F:2 iron, 2 sulfur cluster binding"/>
    <property type="evidence" value="ECO:0007669"/>
    <property type="project" value="UniProtKB-KW"/>
</dbReference>
<evidence type="ECO:0000313" key="16">
    <source>
        <dbReference type="EMBL" id="QHU07162.1"/>
    </source>
</evidence>
<keyword evidence="9 14" id="KW-1133">Transmembrane helix</keyword>
<proteinExistence type="predicted"/>
<evidence type="ECO:0000256" key="12">
    <source>
        <dbReference type="ARBA" id="ARBA00023014"/>
    </source>
</evidence>
<keyword evidence="13 14" id="KW-0472">Membrane</keyword>
<name>A0A6C0JN66_9ZZZZ</name>
<dbReference type="Pfam" id="PF08417">
    <property type="entry name" value="PaO"/>
    <property type="match status" value="1"/>
</dbReference>
<dbReference type="EMBL" id="MN740684">
    <property type="protein sequence ID" value="QHU07162.1"/>
    <property type="molecule type" value="Genomic_DNA"/>
</dbReference>
<keyword evidence="10" id="KW-0560">Oxidoreductase</keyword>
<reference evidence="16" key="1">
    <citation type="journal article" date="2020" name="Nature">
        <title>Giant virus diversity and host interactions through global metagenomics.</title>
        <authorList>
            <person name="Schulz F."/>
            <person name="Roux S."/>
            <person name="Paez-Espino D."/>
            <person name="Jungbluth S."/>
            <person name="Walsh D.A."/>
            <person name="Denef V.J."/>
            <person name="McMahon K.D."/>
            <person name="Konstantinidis K.T."/>
            <person name="Eloe-Fadrosh E.A."/>
            <person name="Kyrpides N.C."/>
            <person name="Woyke T."/>
        </authorList>
    </citation>
    <scope>NUCLEOTIDE SEQUENCE</scope>
    <source>
        <strain evidence="16">GVMAG-S-1040241-154</strain>
    </source>
</reference>
<dbReference type="AlphaFoldDB" id="A0A6C0JN66"/>
<evidence type="ECO:0000259" key="15">
    <source>
        <dbReference type="PROSITE" id="PS51296"/>
    </source>
</evidence>
<protein>
    <recommendedName>
        <fullName evidence="15">Rieske domain-containing protein</fullName>
    </recommendedName>
</protein>
<keyword evidence="3" id="KW-0150">Chloroplast</keyword>
<dbReference type="PANTHER" id="PTHR21266:SF32">
    <property type="entry name" value="CHOLESTEROL 7-DESATURASE NVD"/>
    <property type="match status" value="1"/>
</dbReference>
<evidence type="ECO:0000256" key="4">
    <source>
        <dbReference type="ARBA" id="ARBA00022640"/>
    </source>
</evidence>
<evidence type="ECO:0000256" key="7">
    <source>
        <dbReference type="ARBA" id="ARBA00022723"/>
    </source>
</evidence>
<dbReference type="PROSITE" id="PS51296">
    <property type="entry name" value="RIESKE"/>
    <property type="match status" value="1"/>
</dbReference>
<evidence type="ECO:0000256" key="5">
    <source>
        <dbReference type="ARBA" id="ARBA00022692"/>
    </source>
</evidence>
<evidence type="ECO:0000256" key="9">
    <source>
        <dbReference type="ARBA" id="ARBA00022989"/>
    </source>
</evidence>
<dbReference type="InterPro" id="IPR013626">
    <property type="entry name" value="PaO"/>
</dbReference>
<feature type="domain" description="Rieske" evidence="15">
    <location>
        <begin position="47"/>
        <end position="154"/>
    </location>
</feature>
<dbReference type="GO" id="GO:0016020">
    <property type="term" value="C:membrane"/>
    <property type="evidence" value="ECO:0007669"/>
    <property type="project" value="UniProtKB-SubCell"/>
</dbReference>
<keyword evidence="8" id="KW-0809">Transit peptide</keyword>
<dbReference type="InterPro" id="IPR050584">
    <property type="entry name" value="Cholesterol_7-desaturase"/>
</dbReference>
<dbReference type="GO" id="GO:0010277">
    <property type="term" value="F:chlorophyllide a oxygenase activity"/>
    <property type="evidence" value="ECO:0007669"/>
    <property type="project" value="InterPro"/>
</dbReference>
<keyword evidence="4" id="KW-0934">Plastid</keyword>
<feature type="transmembrane region" description="Helical" evidence="14">
    <location>
        <begin position="459"/>
        <end position="479"/>
    </location>
</feature>
<dbReference type="PANTHER" id="PTHR21266">
    <property type="entry name" value="IRON-SULFUR DOMAIN CONTAINING PROTEIN"/>
    <property type="match status" value="1"/>
</dbReference>
<evidence type="ECO:0000256" key="3">
    <source>
        <dbReference type="ARBA" id="ARBA00022528"/>
    </source>
</evidence>
<dbReference type="GO" id="GO:0009507">
    <property type="term" value="C:chloroplast"/>
    <property type="evidence" value="ECO:0007669"/>
    <property type="project" value="UniProtKB-SubCell"/>
</dbReference>
<dbReference type="Pfam" id="PF00355">
    <property type="entry name" value="Rieske"/>
    <property type="match status" value="1"/>
</dbReference>
<keyword evidence="7" id="KW-0479">Metal-binding</keyword>
<evidence type="ECO:0000256" key="8">
    <source>
        <dbReference type="ARBA" id="ARBA00022946"/>
    </source>
</evidence>
<keyword evidence="12" id="KW-0411">Iron-sulfur</keyword>
<keyword evidence="11" id="KW-0408">Iron</keyword>
<dbReference type="GO" id="GO:0046872">
    <property type="term" value="F:metal ion binding"/>
    <property type="evidence" value="ECO:0007669"/>
    <property type="project" value="UniProtKB-KW"/>
</dbReference>
<evidence type="ECO:0000256" key="11">
    <source>
        <dbReference type="ARBA" id="ARBA00023004"/>
    </source>
</evidence>